<proteinExistence type="predicted"/>
<evidence type="ECO:0000256" key="2">
    <source>
        <dbReference type="ARBA" id="ARBA00023125"/>
    </source>
</evidence>
<accession>A0A506Y6P4</accession>
<keyword evidence="3" id="KW-0804">Transcription</keyword>
<dbReference type="AlphaFoldDB" id="A0A506Y6P4"/>
<gene>
    <name evidence="5" type="ORF">FJ657_00255</name>
</gene>
<dbReference type="OrthoDB" id="241790at2"/>
<dbReference type="PANTHER" id="PTHR46796">
    <property type="entry name" value="HTH-TYPE TRANSCRIPTIONAL ACTIVATOR RHAS-RELATED"/>
    <property type="match status" value="1"/>
</dbReference>
<dbReference type="SUPFAM" id="SSF46689">
    <property type="entry name" value="Homeodomain-like"/>
    <property type="match status" value="2"/>
</dbReference>
<evidence type="ECO:0000256" key="1">
    <source>
        <dbReference type="ARBA" id="ARBA00023015"/>
    </source>
</evidence>
<dbReference type="GO" id="GO:0003700">
    <property type="term" value="F:DNA-binding transcription factor activity"/>
    <property type="evidence" value="ECO:0007669"/>
    <property type="project" value="InterPro"/>
</dbReference>
<comment type="caution">
    <text evidence="5">The sequence shown here is derived from an EMBL/GenBank/DDBJ whole genome shotgun (WGS) entry which is preliminary data.</text>
</comment>
<keyword evidence="6" id="KW-1185">Reference proteome</keyword>
<evidence type="ECO:0000256" key="3">
    <source>
        <dbReference type="ARBA" id="ARBA00023163"/>
    </source>
</evidence>
<dbReference type="Pfam" id="PF12852">
    <property type="entry name" value="Cupin_6"/>
    <property type="match status" value="1"/>
</dbReference>
<dbReference type="Gene3D" id="1.10.10.60">
    <property type="entry name" value="Homeodomain-like"/>
    <property type="match status" value="2"/>
</dbReference>
<organism evidence="5 6">
    <name type="scientific">Schumannella soli</name>
    <dbReference type="NCBI Taxonomy" id="2590779"/>
    <lineage>
        <taxon>Bacteria</taxon>
        <taxon>Bacillati</taxon>
        <taxon>Actinomycetota</taxon>
        <taxon>Actinomycetes</taxon>
        <taxon>Micrococcales</taxon>
        <taxon>Microbacteriaceae</taxon>
        <taxon>Schumannella</taxon>
    </lineage>
</organism>
<evidence type="ECO:0000259" key="4">
    <source>
        <dbReference type="PROSITE" id="PS01124"/>
    </source>
</evidence>
<keyword evidence="2" id="KW-0238">DNA-binding</keyword>
<dbReference type="Proteomes" id="UP000316252">
    <property type="component" value="Unassembled WGS sequence"/>
</dbReference>
<dbReference type="PANTHER" id="PTHR46796:SF7">
    <property type="entry name" value="ARAC FAMILY TRANSCRIPTIONAL REGULATOR"/>
    <property type="match status" value="1"/>
</dbReference>
<dbReference type="Pfam" id="PF12833">
    <property type="entry name" value="HTH_18"/>
    <property type="match status" value="1"/>
</dbReference>
<sequence length="301" mass="32630">MPARPVSSDGRVADATASAPDRLAALLEHFRVRTKLFHTGPLCGVTTFAAQPGRGFLHVLREGEMEVTHQEPDGRMRRTVVDRPSLVFYPRPLEHAFHNAPTDDSDFACAAVDFEGGATHPLVRTLPSLVVLPLDAVGTLAPALELLFAEVDDVGCGSRLVADRLFEVVLIRLLRWILDNSGDLDLPPGLLLGLGDERLTATLVALHENPGAPWTLERMARTAGLSRSAFAERFRATVGQPPNDYLIEWRLTLAQQRLRAGASVQSVAVDLGYASVSAFSRVFSQRLGCSPRRWLAGAAAA</sequence>
<dbReference type="InterPro" id="IPR018062">
    <property type="entry name" value="HTH_AraC-typ_CS"/>
</dbReference>
<name>A0A506Y6P4_9MICO</name>
<dbReference type="GO" id="GO:0043565">
    <property type="term" value="F:sequence-specific DNA binding"/>
    <property type="evidence" value="ECO:0007669"/>
    <property type="project" value="InterPro"/>
</dbReference>
<feature type="domain" description="HTH araC/xylS-type" evidence="4">
    <location>
        <begin position="197"/>
        <end position="297"/>
    </location>
</feature>
<protein>
    <submittedName>
        <fullName evidence="5">AraC family transcriptional regulator</fullName>
    </submittedName>
</protein>
<dbReference type="PROSITE" id="PS01124">
    <property type="entry name" value="HTH_ARAC_FAMILY_2"/>
    <property type="match status" value="1"/>
</dbReference>
<dbReference type="InterPro" id="IPR050204">
    <property type="entry name" value="AraC_XylS_family_regulators"/>
</dbReference>
<keyword evidence="1" id="KW-0805">Transcription regulation</keyword>
<dbReference type="InterPro" id="IPR009057">
    <property type="entry name" value="Homeodomain-like_sf"/>
</dbReference>
<dbReference type="SMART" id="SM00342">
    <property type="entry name" value="HTH_ARAC"/>
    <property type="match status" value="1"/>
</dbReference>
<dbReference type="EMBL" id="VHQG01000001">
    <property type="protein sequence ID" value="TPW77180.1"/>
    <property type="molecule type" value="Genomic_DNA"/>
</dbReference>
<evidence type="ECO:0000313" key="6">
    <source>
        <dbReference type="Proteomes" id="UP000316252"/>
    </source>
</evidence>
<dbReference type="InterPro" id="IPR018060">
    <property type="entry name" value="HTH_AraC"/>
</dbReference>
<evidence type="ECO:0000313" key="5">
    <source>
        <dbReference type="EMBL" id="TPW77180.1"/>
    </source>
</evidence>
<dbReference type="PROSITE" id="PS00041">
    <property type="entry name" value="HTH_ARAC_FAMILY_1"/>
    <property type="match status" value="2"/>
</dbReference>
<dbReference type="InterPro" id="IPR032783">
    <property type="entry name" value="AraC_lig"/>
</dbReference>
<reference evidence="5 6" key="1">
    <citation type="submission" date="2019-06" db="EMBL/GenBank/DDBJ databases">
        <authorList>
            <person name="Li F."/>
        </authorList>
    </citation>
    <scope>NUCLEOTIDE SEQUENCE [LARGE SCALE GENOMIC DNA]</scope>
    <source>
        <strain evidence="5 6">10F1D-1</strain>
    </source>
</reference>